<feature type="domain" description="Gfo/Idh/MocA-like oxidoreductase N-terminal" evidence="2">
    <location>
        <begin position="4"/>
        <end position="116"/>
    </location>
</feature>
<gene>
    <name evidence="4" type="ORF">G6N77_01515</name>
</gene>
<accession>A0ABX0D8X6</accession>
<keyword evidence="5" id="KW-1185">Reference proteome</keyword>
<evidence type="ECO:0000313" key="5">
    <source>
        <dbReference type="Proteomes" id="UP000479226"/>
    </source>
</evidence>
<reference evidence="4 5" key="1">
    <citation type="submission" date="2020-02" db="EMBL/GenBank/DDBJ databases">
        <title>Genome sequence of the type strain DSM 27180 of Arthrobacter silviterrae.</title>
        <authorList>
            <person name="Gao J."/>
            <person name="Sun J."/>
        </authorList>
    </citation>
    <scope>NUCLEOTIDE SEQUENCE [LARGE SCALE GENOMIC DNA]</scope>
    <source>
        <strain evidence="4 5">DSM 27180</strain>
    </source>
</reference>
<evidence type="ECO:0000313" key="4">
    <source>
        <dbReference type="EMBL" id="NGN82146.1"/>
    </source>
</evidence>
<sequence length="340" mass="34993">MKQIRVGLVGSGGITHVHVPAWLELGATVTVFSLEGAEELAAQYGLSVAASLQELLAGADIVDICTPTTSHRSIAVAAAAAGKDIVCEKPVGRTVVDGKAILGAVREAGVQLYPGHVVRYFPAYAAAKEAVDGGRVGTPAVLRFNRGGAGPASPWFYDVEQSGGIIMDQMIHDLDQARWLAGDITAVYAVQNTAGADGAGDGEPARIVSAHVTLTHVAGAISHIQGVWGPPGMDFRTSFDIAGDSGALRFDSAADTSVVRNLPAGVADSYLPPAGVEESPYLTEIREFADAFAGGAAPRVSLEDGIIAVAIAEAALESLRTGQSVPFSTTHVLTSEEVPS</sequence>
<dbReference type="Proteomes" id="UP000479226">
    <property type="component" value="Unassembled WGS sequence"/>
</dbReference>
<dbReference type="SUPFAM" id="SSF55347">
    <property type="entry name" value="Glyceraldehyde-3-phosphate dehydrogenase-like, C-terminal domain"/>
    <property type="match status" value="1"/>
</dbReference>
<organism evidence="4 5">
    <name type="scientific">Arthrobacter silviterrae</name>
    <dbReference type="NCBI Taxonomy" id="2026658"/>
    <lineage>
        <taxon>Bacteria</taxon>
        <taxon>Bacillati</taxon>
        <taxon>Actinomycetota</taxon>
        <taxon>Actinomycetes</taxon>
        <taxon>Micrococcales</taxon>
        <taxon>Micrococcaceae</taxon>
        <taxon>Arthrobacter</taxon>
    </lineage>
</organism>
<name>A0ABX0D8X6_9MICC</name>
<dbReference type="EMBL" id="JAAKZI010000002">
    <property type="protein sequence ID" value="NGN82146.1"/>
    <property type="molecule type" value="Genomic_DNA"/>
</dbReference>
<dbReference type="PANTHER" id="PTHR43377:SF1">
    <property type="entry name" value="BILIVERDIN REDUCTASE A"/>
    <property type="match status" value="1"/>
</dbReference>
<dbReference type="Pfam" id="PF01408">
    <property type="entry name" value="GFO_IDH_MocA"/>
    <property type="match status" value="1"/>
</dbReference>
<feature type="domain" description="GFO/IDH/MocA-like oxidoreductase" evidence="3">
    <location>
        <begin position="124"/>
        <end position="249"/>
    </location>
</feature>
<comment type="caution">
    <text evidence="4">The sequence shown here is derived from an EMBL/GenBank/DDBJ whole genome shotgun (WGS) entry which is preliminary data.</text>
</comment>
<dbReference type="InterPro" id="IPR000683">
    <property type="entry name" value="Gfo/Idh/MocA-like_OxRdtase_N"/>
</dbReference>
<protein>
    <submittedName>
        <fullName evidence="4">Gfo/Idh/MocA family oxidoreductase</fullName>
    </submittedName>
</protein>
<evidence type="ECO:0000256" key="1">
    <source>
        <dbReference type="ARBA" id="ARBA00023027"/>
    </source>
</evidence>
<dbReference type="Gene3D" id="3.30.360.10">
    <property type="entry name" value="Dihydrodipicolinate Reductase, domain 2"/>
    <property type="match status" value="1"/>
</dbReference>
<evidence type="ECO:0000259" key="3">
    <source>
        <dbReference type="Pfam" id="PF22725"/>
    </source>
</evidence>
<keyword evidence="1" id="KW-0520">NAD</keyword>
<proteinExistence type="predicted"/>
<dbReference type="InterPro" id="IPR051450">
    <property type="entry name" value="Gfo/Idh/MocA_Oxidoreductases"/>
</dbReference>
<dbReference type="Pfam" id="PF22725">
    <property type="entry name" value="GFO_IDH_MocA_C3"/>
    <property type="match status" value="1"/>
</dbReference>
<dbReference type="RefSeq" id="WP_165180250.1">
    <property type="nucleotide sequence ID" value="NZ_JAAKZI010000002.1"/>
</dbReference>
<evidence type="ECO:0000259" key="2">
    <source>
        <dbReference type="Pfam" id="PF01408"/>
    </source>
</evidence>
<dbReference type="Gene3D" id="3.40.50.720">
    <property type="entry name" value="NAD(P)-binding Rossmann-like Domain"/>
    <property type="match status" value="1"/>
</dbReference>
<dbReference type="InterPro" id="IPR055170">
    <property type="entry name" value="GFO_IDH_MocA-like_dom"/>
</dbReference>
<dbReference type="PANTHER" id="PTHR43377">
    <property type="entry name" value="BILIVERDIN REDUCTASE A"/>
    <property type="match status" value="1"/>
</dbReference>
<dbReference type="InterPro" id="IPR036291">
    <property type="entry name" value="NAD(P)-bd_dom_sf"/>
</dbReference>
<dbReference type="SUPFAM" id="SSF51735">
    <property type="entry name" value="NAD(P)-binding Rossmann-fold domains"/>
    <property type="match status" value="1"/>
</dbReference>